<proteinExistence type="predicted"/>
<dbReference type="EMBL" id="CP092625">
    <property type="protein sequence ID" value="UMM39500.1"/>
    <property type="molecule type" value="Genomic_DNA"/>
</dbReference>
<keyword evidence="2" id="KW-1185">Reference proteome</keyword>
<gene>
    <name evidence="1" type="ORF">L5515_016533</name>
</gene>
<evidence type="ECO:0000313" key="1">
    <source>
        <dbReference type="EMBL" id="UMM39500.1"/>
    </source>
</evidence>
<evidence type="ECO:0000313" key="2">
    <source>
        <dbReference type="Proteomes" id="UP000829354"/>
    </source>
</evidence>
<sequence>MPEAPNDYGPIIVELTDEQAEQYPPSTLNYSIVTFPDEEDEEETEELDTSRCSDTGLAVVPWPLEPPRLIGDREIHRSGFRRYVNQNPNPAPFVPNLGIQLQVYQILNLANLLQNFTAADLAQLIPNGIPQVIPPQFQGPQQ</sequence>
<reference evidence="1 2" key="1">
    <citation type="submission" date="2022-04" db="EMBL/GenBank/DDBJ databases">
        <title>Chromosome-level reference genomes for two strains of Caenorhabditis briggsae: an improved platform for comparative genomics.</title>
        <authorList>
            <person name="Stevens L."/>
            <person name="Andersen E."/>
        </authorList>
    </citation>
    <scope>NUCLEOTIDE SEQUENCE [LARGE SCALE GENOMIC DNA]</scope>
    <source>
        <strain evidence="1">VX34</strain>
        <tissue evidence="1">Whole-organism</tissue>
    </source>
</reference>
<dbReference type="Proteomes" id="UP000829354">
    <property type="component" value="Chromosome X"/>
</dbReference>
<accession>A0AAE9FEH1</accession>
<organism evidence="1 2">
    <name type="scientific">Caenorhabditis briggsae</name>
    <dbReference type="NCBI Taxonomy" id="6238"/>
    <lineage>
        <taxon>Eukaryota</taxon>
        <taxon>Metazoa</taxon>
        <taxon>Ecdysozoa</taxon>
        <taxon>Nematoda</taxon>
        <taxon>Chromadorea</taxon>
        <taxon>Rhabditida</taxon>
        <taxon>Rhabditina</taxon>
        <taxon>Rhabditomorpha</taxon>
        <taxon>Rhabditoidea</taxon>
        <taxon>Rhabditidae</taxon>
        <taxon>Peloderinae</taxon>
        <taxon>Caenorhabditis</taxon>
    </lineage>
</organism>
<protein>
    <submittedName>
        <fullName evidence="1">Uncharacterized protein</fullName>
    </submittedName>
</protein>
<dbReference type="AlphaFoldDB" id="A0AAE9FEH1"/>
<name>A0AAE9FEH1_CAEBR</name>